<protein>
    <submittedName>
        <fullName evidence="3">Uncharacterized protein</fullName>
    </submittedName>
</protein>
<keyword evidence="2" id="KW-0472">Membrane</keyword>
<evidence type="ECO:0000313" key="3">
    <source>
        <dbReference type="EMBL" id="PQO46824.1"/>
    </source>
</evidence>
<accession>A0A2S8GS25</accession>
<gene>
    <name evidence="3" type="ORF">C5Y93_06640</name>
</gene>
<evidence type="ECO:0000256" key="2">
    <source>
        <dbReference type="SAM" id="Phobius"/>
    </source>
</evidence>
<comment type="caution">
    <text evidence="3">The sequence shown here is derived from an EMBL/GenBank/DDBJ whole genome shotgun (WGS) entry which is preliminary data.</text>
</comment>
<evidence type="ECO:0000256" key="1">
    <source>
        <dbReference type="SAM" id="MobiDB-lite"/>
    </source>
</evidence>
<dbReference type="Gene3D" id="1.20.1600.10">
    <property type="entry name" value="Outer membrane efflux proteins (OEP)"/>
    <property type="match status" value="1"/>
</dbReference>
<evidence type="ECO:0000313" key="4">
    <source>
        <dbReference type="Proteomes" id="UP000237819"/>
    </source>
</evidence>
<name>A0A2S8GS25_9BACT</name>
<keyword evidence="2" id="KW-1133">Transmembrane helix</keyword>
<proteinExistence type="predicted"/>
<reference evidence="3 4" key="1">
    <citation type="submission" date="2018-02" db="EMBL/GenBank/DDBJ databases">
        <title>Comparative genomes isolates from brazilian mangrove.</title>
        <authorList>
            <person name="Araujo J.E."/>
            <person name="Taketani R.G."/>
            <person name="Silva M.C.P."/>
            <person name="Loureco M.V."/>
            <person name="Andreote F.D."/>
        </authorList>
    </citation>
    <scope>NUCLEOTIDE SEQUENCE [LARGE SCALE GENOMIC DNA]</scope>
    <source>
        <strain evidence="3 4">Nap-Phe MGV</strain>
    </source>
</reference>
<dbReference type="Proteomes" id="UP000237819">
    <property type="component" value="Unassembled WGS sequence"/>
</dbReference>
<organism evidence="3 4">
    <name type="scientific">Blastopirellula marina</name>
    <dbReference type="NCBI Taxonomy" id="124"/>
    <lineage>
        <taxon>Bacteria</taxon>
        <taxon>Pseudomonadati</taxon>
        <taxon>Planctomycetota</taxon>
        <taxon>Planctomycetia</taxon>
        <taxon>Pirellulales</taxon>
        <taxon>Pirellulaceae</taxon>
        <taxon>Blastopirellula</taxon>
    </lineage>
</organism>
<feature type="region of interest" description="Disordered" evidence="1">
    <location>
        <begin position="16"/>
        <end position="37"/>
    </location>
</feature>
<keyword evidence="2" id="KW-0812">Transmembrane</keyword>
<dbReference type="SUPFAM" id="SSF56954">
    <property type="entry name" value="Outer membrane efflux proteins (OEP)"/>
    <property type="match status" value="1"/>
</dbReference>
<sequence length="197" mass="21561">MTPNLVPNAIIRPSPSSAFPILRNPNNPTGDRRKRPTFRKIGRAGGGANPDLFTGPCLNSFALSLCRPCAASLTGTRFGADIFGNPIQTSSGSQRAIFDAYAIHAELEAETLRVEAAVRTQWYRLYVLEKQIEIALANQELLQSLIDVAKAKAWPVVGGMTVELLTLFVVPVVIAAFKEFKMNLGMHDRHWAGKEEA</sequence>
<dbReference type="EMBL" id="PUHZ01000007">
    <property type="protein sequence ID" value="PQO46824.1"/>
    <property type="molecule type" value="Genomic_DNA"/>
</dbReference>
<feature type="transmembrane region" description="Helical" evidence="2">
    <location>
        <begin position="153"/>
        <end position="177"/>
    </location>
</feature>
<dbReference type="AlphaFoldDB" id="A0A2S8GS25"/>